<evidence type="ECO:0000259" key="8">
    <source>
        <dbReference type="Pfam" id="PF07687"/>
    </source>
</evidence>
<keyword evidence="7" id="KW-0170">Cobalt</keyword>
<dbReference type="SUPFAM" id="SSF53187">
    <property type="entry name" value="Zn-dependent exopeptidases"/>
    <property type="match status" value="1"/>
</dbReference>
<evidence type="ECO:0000256" key="1">
    <source>
        <dbReference type="ARBA" id="ARBA00001941"/>
    </source>
</evidence>
<dbReference type="NCBIfam" id="NF006401">
    <property type="entry name" value="PRK08651.1-4"/>
    <property type="match status" value="1"/>
</dbReference>
<evidence type="ECO:0000256" key="5">
    <source>
        <dbReference type="ARBA" id="ARBA00022801"/>
    </source>
</evidence>
<evidence type="ECO:0000256" key="6">
    <source>
        <dbReference type="ARBA" id="ARBA00022833"/>
    </source>
</evidence>
<dbReference type="InterPro" id="IPR010182">
    <property type="entry name" value="ArgE/DapE"/>
</dbReference>
<protein>
    <submittedName>
        <fullName evidence="9">M20 family metallopeptidase</fullName>
    </submittedName>
</protein>
<gene>
    <name evidence="9" type="ORF">SJAV_27320</name>
</gene>
<reference evidence="9" key="1">
    <citation type="submission" date="2024-03" db="EMBL/GenBank/DDBJ databases">
        <title>Complete genome sequence of Sulfurisphaera javensis strain KD-1.</title>
        <authorList>
            <person name="Sakai H."/>
            <person name="Nur N."/>
            <person name="Suwanto A."/>
            <person name="Kurosawa N."/>
        </authorList>
    </citation>
    <scope>NUCLEOTIDE SEQUENCE</scope>
    <source>
        <strain evidence="9">KD-1</strain>
    </source>
</reference>
<dbReference type="InterPro" id="IPR002933">
    <property type="entry name" value="Peptidase_M20"/>
</dbReference>
<dbReference type="InterPro" id="IPR050072">
    <property type="entry name" value="Peptidase_M20A"/>
</dbReference>
<keyword evidence="5" id="KW-0378">Hydrolase</keyword>
<keyword evidence="6" id="KW-0862">Zinc</keyword>
<feature type="domain" description="Peptidase M20 dimerisation" evidence="8">
    <location>
        <begin position="174"/>
        <end position="275"/>
    </location>
</feature>
<evidence type="ECO:0000313" key="9">
    <source>
        <dbReference type="EMBL" id="BFH74788.1"/>
    </source>
</evidence>
<dbReference type="Pfam" id="PF07687">
    <property type="entry name" value="M20_dimer"/>
    <property type="match status" value="1"/>
</dbReference>
<evidence type="ECO:0000256" key="3">
    <source>
        <dbReference type="ARBA" id="ARBA00006247"/>
    </source>
</evidence>
<dbReference type="KEGG" id="sjv:SJAV_27320"/>
<dbReference type="Pfam" id="PF01546">
    <property type="entry name" value="Peptidase_M20"/>
    <property type="match status" value="1"/>
</dbReference>
<name>A0AAT9GVC8_9CREN</name>
<dbReference type="EMBL" id="AP031322">
    <property type="protein sequence ID" value="BFH74788.1"/>
    <property type="molecule type" value="Genomic_DNA"/>
</dbReference>
<dbReference type="GO" id="GO:0016787">
    <property type="term" value="F:hydrolase activity"/>
    <property type="evidence" value="ECO:0007669"/>
    <property type="project" value="UniProtKB-KW"/>
</dbReference>
<dbReference type="SUPFAM" id="SSF55031">
    <property type="entry name" value="Bacterial exopeptidase dimerisation domain"/>
    <property type="match status" value="1"/>
</dbReference>
<proteinExistence type="inferred from homology"/>
<dbReference type="GO" id="GO:0046872">
    <property type="term" value="F:metal ion binding"/>
    <property type="evidence" value="ECO:0007669"/>
    <property type="project" value="UniProtKB-KW"/>
</dbReference>
<evidence type="ECO:0000256" key="4">
    <source>
        <dbReference type="ARBA" id="ARBA00022723"/>
    </source>
</evidence>
<sequence length="371" mass="42106">MIEKLLSDLVSFKTVNPPGENYSEISSYLRDLLKEIGFTVEIIEIDDEYVNRNYIYYPRNKGYKRYIVLAKNDKEPLVHFNAHYDVVPPEEGWLTYPFKLKIVDDYAYGRGTSDMKGGIVSMYLTLSKAKVPVEISLVPDEESGGIGTKYLIEKRKVSPKYVIIGEPSFPNIFIGHYGIIRGFIKVKGKQAHASIGGDNAFLKASKFALEIEKVYGGYIKRKNKRISLNLGGYTINSSDNDGIVPGEFTFSFYRSISPEEEEVEEEVKKFINDIGRQLNIDFEFSIKSNVPGYKIDEKSELVKIAEECVKRAISINPAKLVSQIRYDAVFFMTQVINIGPGEEAHNPNEKVNIKNVRKVSEIYDCILNALK</sequence>
<dbReference type="InterPro" id="IPR011650">
    <property type="entry name" value="Peptidase_M20_dimer"/>
</dbReference>
<dbReference type="NCBIfam" id="TIGR01910">
    <property type="entry name" value="DapE-ArgE"/>
    <property type="match status" value="1"/>
</dbReference>
<dbReference type="InterPro" id="IPR036264">
    <property type="entry name" value="Bact_exopeptidase_dim_dom"/>
</dbReference>
<comment type="cofactor">
    <cofactor evidence="2">
        <name>Zn(2+)</name>
        <dbReference type="ChEBI" id="CHEBI:29105"/>
    </cofactor>
</comment>
<accession>A0AAT9GVC8</accession>
<dbReference type="RefSeq" id="WP_369610261.1">
    <property type="nucleotide sequence ID" value="NZ_AP031322.1"/>
</dbReference>
<dbReference type="PANTHER" id="PTHR43808">
    <property type="entry name" value="ACETYLORNITHINE DEACETYLASE"/>
    <property type="match status" value="1"/>
</dbReference>
<evidence type="ECO:0000256" key="2">
    <source>
        <dbReference type="ARBA" id="ARBA00001947"/>
    </source>
</evidence>
<dbReference type="GeneID" id="92355683"/>
<keyword evidence="4" id="KW-0479">Metal-binding</keyword>
<dbReference type="AlphaFoldDB" id="A0AAT9GVC8"/>
<comment type="similarity">
    <text evidence="3">Belongs to the peptidase M20A family.</text>
</comment>
<evidence type="ECO:0000256" key="7">
    <source>
        <dbReference type="ARBA" id="ARBA00023285"/>
    </source>
</evidence>
<organism evidence="9">
    <name type="scientific">Sulfurisphaera javensis</name>
    <dbReference type="NCBI Taxonomy" id="2049879"/>
    <lineage>
        <taxon>Archaea</taxon>
        <taxon>Thermoproteota</taxon>
        <taxon>Thermoprotei</taxon>
        <taxon>Sulfolobales</taxon>
        <taxon>Sulfolobaceae</taxon>
        <taxon>Sulfurisphaera</taxon>
    </lineage>
</organism>
<comment type="cofactor">
    <cofactor evidence="1">
        <name>Co(2+)</name>
        <dbReference type="ChEBI" id="CHEBI:48828"/>
    </cofactor>
</comment>
<dbReference type="PANTHER" id="PTHR43808:SF32">
    <property type="entry name" value="ARGE_DAPE-RELATED DEACYLASE"/>
    <property type="match status" value="1"/>
</dbReference>
<dbReference type="Gene3D" id="3.40.630.10">
    <property type="entry name" value="Zn peptidases"/>
    <property type="match status" value="2"/>
</dbReference>